<comment type="caution">
    <text evidence="10">The sequence shown here is derived from an EMBL/GenBank/DDBJ whole genome shotgun (WGS) entry which is preliminary data.</text>
</comment>
<feature type="domain" description="Integrase catalytic" evidence="9">
    <location>
        <begin position="1661"/>
        <end position="1758"/>
    </location>
</feature>
<dbReference type="Pfam" id="PF25597">
    <property type="entry name" value="SH3_retrovirus"/>
    <property type="match status" value="2"/>
</dbReference>
<evidence type="ECO:0000313" key="11">
    <source>
        <dbReference type="Proteomes" id="UP001054821"/>
    </source>
</evidence>
<evidence type="ECO:0000256" key="1">
    <source>
        <dbReference type="ARBA" id="ARBA00022670"/>
    </source>
</evidence>
<dbReference type="Pfam" id="PF07727">
    <property type="entry name" value="RVT_2"/>
    <property type="match status" value="2"/>
</dbReference>
<keyword evidence="1" id="KW-0645">Protease</keyword>
<keyword evidence="3" id="KW-0064">Aspartyl protease</keyword>
<name>A0AAD4WS71_PRUDU</name>
<dbReference type="SUPFAM" id="SSF53098">
    <property type="entry name" value="Ribonuclease H-like"/>
    <property type="match status" value="2"/>
</dbReference>
<feature type="chain" id="PRO_5042216006" evidence="7">
    <location>
        <begin position="23"/>
        <end position="2323"/>
    </location>
</feature>
<feature type="region of interest" description="Disordered" evidence="6">
    <location>
        <begin position="325"/>
        <end position="354"/>
    </location>
</feature>
<dbReference type="InterPro" id="IPR043502">
    <property type="entry name" value="DNA/RNA_pol_sf"/>
</dbReference>
<keyword evidence="4" id="KW-0378">Hydrolase</keyword>
<dbReference type="Pfam" id="PF22936">
    <property type="entry name" value="Pol_BBD"/>
    <property type="match status" value="1"/>
</dbReference>
<dbReference type="PANTHER" id="PTHR42648">
    <property type="entry name" value="TRANSPOSASE, PUTATIVE-RELATED"/>
    <property type="match status" value="1"/>
</dbReference>
<feature type="signal peptide" evidence="7">
    <location>
        <begin position="1"/>
        <end position="22"/>
    </location>
</feature>
<evidence type="ECO:0000256" key="3">
    <source>
        <dbReference type="ARBA" id="ARBA00022750"/>
    </source>
</evidence>
<dbReference type="GO" id="GO:0003676">
    <property type="term" value="F:nucleic acid binding"/>
    <property type="evidence" value="ECO:0007669"/>
    <property type="project" value="InterPro"/>
</dbReference>
<dbReference type="PROSITE" id="PS50994">
    <property type="entry name" value="INTEGRASE"/>
    <property type="match status" value="2"/>
</dbReference>
<feature type="region of interest" description="Disordered" evidence="6">
    <location>
        <begin position="1477"/>
        <end position="1498"/>
    </location>
</feature>
<dbReference type="InterPro" id="IPR036875">
    <property type="entry name" value="Znf_CCHC_sf"/>
</dbReference>
<evidence type="ECO:0000256" key="7">
    <source>
        <dbReference type="SAM" id="SignalP"/>
    </source>
</evidence>
<dbReference type="Pfam" id="PF14223">
    <property type="entry name" value="Retrotran_gag_2"/>
    <property type="match status" value="1"/>
</dbReference>
<dbReference type="PANTHER" id="PTHR42648:SF18">
    <property type="entry name" value="RETROTRANSPOSON, UNCLASSIFIED-LIKE PROTEIN"/>
    <property type="match status" value="1"/>
</dbReference>
<keyword evidence="11" id="KW-1185">Reference proteome</keyword>
<keyword evidence="5" id="KW-0862">Zinc</keyword>
<dbReference type="GO" id="GO:0008270">
    <property type="term" value="F:zinc ion binding"/>
    <property type="evidence" value="ECO:0007669"/>
    <property type="project" value="UniProtKB-KW"/>
</dbReference>
<dbReference type="SUPFAM" id="SSF56672">
    <property type="entry name" value="DNA/RNA polymerases"/>
    <property type="match status" value="2"/>
</dbReference>
<dbReference type="PROSITE" id="PS50158">
    <property type="entry name" value="ZF_CCHC"/>
    <property type="match status" value="1"/>
</dbReference>
<feature type="compositionally biased region" description="Low complexity" evidence="6">
    <location>
        <begin position="1336"/>
        <end position="1352"/>
    </location>
</feature>
<dbReference type="Pfam" id="PF03004">
    <property type="entry name" value="Transposase_24"/>
    <property type="match status" value="1"/>
</dbReference>
<feature type="compositionally biased region" description="Basic and acidic residues" evidence="6">
    <location>
        <begin position="1478"/>
        <end position="1491"/>
    </location>
</feature>
<gene>
    <name evidence="10" type="ORF">L3X38_001502</name>
</gene>
<dbReference type="EMBL" id="JAJFAZ020000001">
    <property type="protein sequence ID" value="KAI5348615.1"/>
    <property type="molecule type" value="Genomic_DNA"/>
</dbReference>
<keyword evidence="2" id="KW-0479">Metal-binding</keyword>
<dbReference type="InterPro" id="IPR036397">
    <property type="entry name" value="RNaseH_sf"/>
</dbReference>
<keyword evidence="7" id="KW-0732">Signal</keyword>
<dbReference type="Pfam" id="PF00665">
    <property type="entry name" value="rve"/>
    <property type="match status" value="1"/>
</dbReference>
<evidence type="ECO:0000259" key="8">
    <source>
        <dbReference type="PROSITE" id="PS50158"/>
    </source>
</evidence>
<sequence>MAFYNTIKHLVSLIALFYVAEAVLKNLTAQSCGCAPEICCSQYGDGGSGDGYWGQGYKEGRCTSSGGSTTTTPRTSGSGAIEAAAELEFCRSKSNMAGSSGGELRAPIFNGENYDFWSIRMKTIFKSHGLWDFVIKGLDGMDLKKSDESDDQKKETEESSGKGMVAEVLMKDAKALGLIQGAVSEEIFPRISHEETSKGAWSILQQEFHGDKQVRSVKLQGLRREFEYTRMKDDESLTVYVTKLFDLINQMRSYGEELPRERIVQKLLISLPSTYDSICSVIEHSRDLNEIEVQEVVASLKSFELRLDRHSENRTEKAFASLSVDAKQTKTGEQNSKQNKNWKSKGKKWDNKANEGTKTPCKHYGKLHFGEYRFKGKPKCYNCDKLGHIAKDCYSKKTPQQVNYATQVEAAPTMFYASNVSGAGVTRDEEIWYLDSGCSNHMTGKEDLLVDIDRKVTAKVEMGTGQLVEVTGKGTIVVETKAGKRHIKEIMLVPRLKDNLLSVGQMIEHGYYLVFGDHKVEIYNDSSHTNLVAKVQMKGNRSFPLKLQAEMHFAYRASVDHSTDLWHRRFGHLNMSSLKLLKEQDMVVGMPEIKEDRQVCEGCVLGKQSREAFPREAISRASTPLELIHSDICGPMQTVTKTGNRFFLTFIDDCTRMCWVYFLRHKSEALCVFKKFKATVELQSGYKLKQLRSDRGGEYTSVEFERFCDNAGIERQLTTSYTPQQNGMAERKNRTIVEMAKCLLLEKKIPLDFWAEAVNTSVYILNRCPTKALSKKTPFEAYGGRKPGIKHLKVFGSLCYAHVPKQQRQKLDLASKRCIFLGYGSCEKGYRLYNIETEKVIISRDVIFSENECWDWNTKKETSVNIQLTEIREEEQGAEGSSYEFEEQLEVNEMPSLNTEISDQEREARSQDVDHTPLKYKSIAEIYEKCNMCIIEPESFEEAAKDDSWKKAMEAEITMIEKNNTWELVNRPFDKPIIGVKWIYKTKLNLDGSVQKNKARLVAKGYSQKPEIDFNETFAPVARLDTVRTLVAVAAQRNWNLFQLDVKSAFLNGVLNEEVYVDQPSGFVMQGSEDKVYKLKKALYGLKQAPRAWYDEINSYFIKTGFYRSPSEATLYIKMSTSGILIVSLYVDDIIYTGSSKEMMAAFKDDMMRQYEMTDLGLLHHFLGLGVLQTDSCIFLHQKKYAKTLLDKFGLKDCKSVATPLAVNEKLSKVDGSELADETLYRQMVGSLLYLTATRPDIMFAASLLARFMHNPTKKHMGTAKRKTKTMVQKNQICNQTFTEKERRVLDPYIDDVLSVKIVSQHQSKDSGSKKNGGKELGMVTPQEKSSKKMKFASSSAEAEPTSTTTISDDSKSGRGMSTMPRVVKRKLQKLRPIVEYNKRGKGIGQAYSEMQSYIGVLARSRVPLVDMKWAQIPKDIKEQIWEAVDIAFVIREKLEYNHRLSRKGYAGLEDQLEETMPGVEIDRSTLWKRARQDKHGNISDPKDELQKQVSEGKVSVSGSNDVLTMALGPEHPGRVRGVGAGISPRQYFNLPKPQRISFDDRLKDSLRVLLQEENKKMEAKAREKALRMEARTKQLVEAEREHFLSQLSQLIPNFDPSMLKPRISQSPKNPMSDKASCSGGDVRSLYFEDDTAKNGKHQEEKKFKAMTELQSGHKVKSLRSDRGGEFMSNEFLTYCSEAGIQRQLTVAYSPQQNGVAERKNKTVIEMAKSMLHEKSLPYEFWAEAVHTAVYLLNRCPSKSLEKMTPFEAYTGRKPGYRLYDPKTRKIILSRDVYFDEKASWKWENPSNADVGIPMPDGNQDTTETEQRVLDDHSQFLDTQMQMEEEIAPQGEEMLEETQRLDHTPHKWRSINDIMAQCNMCIVEPDSFEEADLDESWRCAMEAELEMIEKNNTWKLVDRPSNKPVIGVKWVYKSAFLNGILKEEVYVEQPQGYVQENKETKVFKLNKALYGLKQAPRAWYDEIDAYFNTAGFKKTLSEATLYIKTSDTSGIIIVSLYVDDIIYTGSCPKMLEEFKQDMMQHYEMTDLGLLHHFLGMGVEQTGKHIFIQQKKYAMKILEKFGMRDCKSVAIPLAVNEKLCREDGSEAADESEFRQIVGSLLYLTATRPDVMFASSLLARFMHNPSKKHMGTAKRVLRYIQGTLDFGIEFAKGKTATLIGYCDSDWAGSEDDMRSTSGYAFTLGSGMFSWASIKQNTVAQSTAEAEYVSAAEATSQAKWLRFVLEDFGEEQIEGTQILCDNTSAIAMARNPVHHQKTRHISRKFHFIREAIQAKEIELIYCKTEDQIADILTKALPKDRFVKLRNLLGVKSAKGLEGSVEI</sequence>
<dbReference type="CDD" id="cd09272">
    <property type="entry name" value="RNase_HI_RT_Ty1"/>
    <property type="match status" value="1"/>
</dbReference>
<dbReference type="GO" id="GO:0015074">
    <property type="term" value="P:DNA integration"/>
    <property type="evidence" value="ECO:0007669"/>
    <property type="project" value="InterPro"/>
</dbReference>
<dbReference type="InterPro" id="IPR004252">
    <property type="entry name" value="Probable_transposase_24"/>
</dbReference>
<dbReference type="InterPro" id="IPR013103">
    <property type="entry name" value="RVT_2"/>
</dbReference>
<dbReference type="Pfam" id="PF13976">
    <property type="entry name" value="gag_pre-integrs"/>
    <property type="match status" value="1"/>
</dbReference>
<keyword evidence="5" id="KW-0863">Zinc-finger</keyword>
<feature type="domain" description="Integrase catalytic" evidence="9">
    <location>
        <begin position="620"/>
        <end position="786"/>
    </location>
</feature>
<dbReference type="SUPFAM" id="SSF57756">
    <property type="entry name" value="Retrovirus zinc finger-like domains"/>
    <property type="match status" value="1"/>
</dbReference>
<feature type="region of interest" description="Disordered" evidence="6">
    <location>
        <begin position="1305"/>
        <end position="1362"/>
    </location>
</feature>
<evidence type="ECO:0000256" key="5">
    <source>
        <dbReference type="PROSITE-ProRule" id="PRU00047"/>
    </source>
</evidence>
<proteinExistence type="predicted"/>
<accession>A0AAD4WS71</accession>
<organism evidence="10 11">
    <name type="scientific">Prunus dulcis</name>
    <name type="common">Almond</name>
    <name type="synonym">Amygdalus dulcis</name>
    <dbReference type="NCBI Taxonomy" id="3755"/>
    <lineage>
        <taxon>Eukaryota</taxon>
        <taxon>Viridiplantae</taxon>
        <taxon>Streptophyta</taxon>
        <taxon>Embryophyta</taxon>
        <taxon>Tracheophyta</taxon>
        <taxon>Spermatophyta</taxon>
        <taxon>Magnoliopsida</taxon>
        <taxon>eudicotyledons</taxon>
        <taxon>Gunneridae</taxon>
        <taxon>Pentapetalae</taxon>
        <taxon>rosids</taxon>
        <taxon>fabids</taxon>
        <taxon>Rosales</taxon>
        <taxon>Rosaceae</taxon>
        <taxon>Amygdaloideae</taxon>
        <taxon>Amygdaleae</taxon>
        <taxon>Prunus</taxon>
    </lineage>
</organism>
<dbReference type="Gene3D" id="3.30.420.10">
    <property type="entry name" value="Ribonuclease H-like superfamily/Ribonuclease H"/>
    <property type="match status" value="2"/>
</dbReference>
<dbReference type="InterPro" id="IPR001584">
    <property type="entry name" value="Integrase_cat-core"/>
</dbReference>
<dbReference type="SMART" id="SM00343">
    <property type="entry name" value="ZnF_C2HC"/>
    <property type="match status" value="1"/>
</dbReference>
<dbReference type="InterPro" id="IPR039537">
    <property type="entry name" value="Retrotran_Ty1/copia-like"/>
</dbReference>
<dbReference type="GO" id="GO:0004190">
    <property type="term" value="F:aspartic-type endopeptidase activity"/>
    <property type="evidence" value="ECO:0007669"/>
    <property type="project" value="UniProtKB-KW"/>
</dbReference>
<dbReference type="InterPro" id="IPR012337">
    <property type="entry name" value="RNaseH-like_sf"/>
</dbReference>
<dbReference type="InterPro" id="IPR025724">
    <property type="entry name" value="GAG-pre-integrase_dom"/>
</dbReference>
<evidence type="ECO:0000313" key="10">
    <source>
        <dbReference type="EMBL" id="KAI5348615.1"/>
    </source>
</evidence>
<dbReference type="GO" id="GO:0006508">
    <property type="term" value="P:proteolysis"/>
    <property type="evidence" value="ECO:0007669"/>
    <property type="project" value="UniProtKB-KW"/>
</dbReference>
<reference evidence="10 11" key="1">
    <citation type="journal article" date="2022" name="G3 (Bethesda)">
        <title>Whole-genome sequence and methylome profiling of the almond [Prunus dulcis (Mill.) D.A. Webb] cultivar 'Nonpareil'.</title>
        <authorList>
            <person name="D'Amico-Willman K.M."/>
            <person name="Ouma W.Z."/>
            <person name="Meulia T."/>
            <person name="Sideli G.M."/>
            <person name="Gradziel T.M."/>
            <person name="Fresnedo-Ramirez J."/>
        </authorList>
    </citation>
    <scope>NUCLEOTIDE SEQUENCE [LARGE SCALE GENOMIC DNA]</scope>
    <source>
        <strain evidence="10">Clone GOH B32 T37-40</strain>
    </source>
</reference>
<evidence type="ECO:0000256" key="2">
    <source>
        <dbReference type="ARBA" id="ARBA00022723"/>
    </source>
</evidence>
<dbReference type="InterPro" id="IPR057670">
    <property type="entry name" value="SH3_retrovirus"/>
</dbReference>
<protein>
    <submittedName>
        <fullName evidence="10">Uncharacterized protein</fullName>
    </submittedName>
</protein>
<dbReference type="InterPro" id="IPR054722">
    <property type="entry name" value="PolX-like_BBD"/>
</dbReference>
<dbReference type="Pfam" id="PF00098">
    <property type="entry name" value="zf-CCHC"/>
    <property type="match status" value="1"/>
</dbReference>
<evidence type="ECO:0000259" key="9">
    <source>
        <dbReference type="PROSITE" id="PS50994"/>
    </source>
</evidence>
<evidence type="ECO:0000256" key="6">
    <source>
        <dbReference type="SAM" id="MobiDB-lite"/>
    </source>
</evidence>
<dbReference type="Gene3D" id="4.10.60.10">
    <property type="entry name" value="Zinc finger, CCHC-type"/>
    <property type="match status" value="1"/>
</dbReference>
<evidence type="ECO:0000256" key="4">
    <source>
        <dbReference type="ARBA" id="ARBA00022801"/>
    </source>
</evidence>
<dbReference type="Proteomes" id="UP001054821">
    <property type="component" value="Chromosome 1"/>
</dbReference>
<dbReference type="InterPro" id="IPR001878">
    <property type="entry name" value="Znf_CCHC"/>
</dbReference>
<feature type="domain" description="CCHC-type" evidence="8">
    <location>
        <begin position="379"/>
        <end position="393"/>
    </location>
</feature>